<dbReference type="InterPro" id="IPR001789">
    <property type="entry name" value="Sig_transdc_resp-reg_receiver"/>
</dbReference>
<dbReference type="Gene3D" id="3.40.50.2300">
    <property type="match status" value="1"/>
</dbReference>
<proteinExistence type="predicted"/>
<feature type="domain" description="HTH LytTR-type" evidence="3">
    <location>
        <begin position="142"/>
        <end position="229"/>
    </location>
</feature>
<dbReference type="RefSeq" id="WP_378253498.1">
    <property type="nucleotide sequence ID" value="NZ_JBHSJV010000001.1"/>
</dbReference>
<protein>
    <submittedName>
        <fullName evidence="4">LytR/AlgR family response regulator transcription factor</fullName>
    </submittedName>
</protein>
<dbReference type="PANTHER" id="PTHR37299:SF1">
    <property type="entry name" value="STAGE 0 SPORULATION PROTEIN A HOMOLOG"/>
    <property type="match status" value="1"/>
</dbReference>
<dbReference type="PANTHER" id="PTHR37299">
    <property type="entry name" value="TRANSCRIPTIONAL REGULATOR-RELATED"/>
    <property type="match status" value="1"/>
</dbReference>
<sequence length="231" mass="27049">MKCIIIEDERPAQKLLKNYIERYPKLKLIAMYTSALDVDMGMIASCDLLFLDIKLPHISGLSFLQTLPVKPEVIITTAFANYALEAFELEMTDYLLKPFNFERFFKAVSKAENQFQLKNKQKEGKTERTFFFIYADKTFSRIDRDDILFIKSDDDYITIHTSHKKWLLNDTLKRWTHKLPNNIFVKVHQSYLINKSKIDTVKGNQVLIGAHTIPISRSHKKSFLDQLSDYL</sequence>
<dbReference type="InterPro" id="IPR046947">
    <property type="entry name" value="LytR-like"/>
</dbReference>
<gene>
    <name evidence="4" type="ORF">ACFSTE_13150</name>
</gene>
<evidence type="ECO:0000256" key="1">
    <source>
        <dbReference type="PROSITE-ProRule" id="PRU00169"/>
    </source>
</evidence>
<dbReference type="PROSITE" id="PS50110">
    <property type="entry name" value="RESPONSE_REGULATORY"/>
    <property type="match status" value="1"/>
</dbReference>
<evidence type="ECO:0000313" key="5">
    <source>
        <dbReference type="Proteomes" id="UP001597459"/>
    </source>
</evidence>
<dbReference type="Gene3D" id="2.40.50.1020">
    <property type="entry name" value="LytTr DNA-binding domain"/>
    <property type="match status" value="1"/>
</dbReference>
<dbReference type="Proteomes" id="UP001597459">
    <property type="component" value="Unassembled WGS sequence"/>
</dbReference>
<accession>A0ABW5NBI2</accession>
<dbReference type="SMART" id="SM00448">
    <property type="entry name" value="REC"/>
    <property type="match status" value="1"/>
</dbReference>
<dbReference type="InterPro" id="IPR007492">
    <property type="entry name" value="LytTR_DNA-bd_dom"/>
</dbReference>
<feature type="domain" description="Response regulatory" evidence="2">
    <location>
        <begin position="2"/>
        <end position="112"/>
    </location>
</feature>
<reference evidence="5" key="1">
    <citation type="journal article" date="2019" name="Int. J. Syst. Evol. Microbiol.">
        <title>The Global Catalogue of Microorganisms (GCM) 10K type strain sequencing project: providing services to taxonomists for standard genome sequencing and annotation.</title>
        <authorList>
            <consortium name="The Broad Institute Genomics Platform"/>
            <consortium name="The Broad Institute Genome Sequencing Center for Infectious Disease"/>
            <person name="Wu L."/>
            <person name="Ma J."/>
        </authorList>
    </citation>
    <scope>NUCLEOTIDE SEQUENCE [LARGE SCALE GENOMIC DNA]</scope>
    <source>
        <strain evidence="5">KCTC 42423</strain>
    </source>
</reference>
<keyword evidence="5" id="KW-1185">Reference proteome</keyword>
<organism evidence="4 5">
    <name type="scientific">Aquimarina hainanensis</name>
    <dbReference type="NCBI Taxonomy" id="1578017"/>
    <lineage>
        <taxon>Bacteria</taxon>
        <taxon>Pseudomonadati</taxon>
        <taxon>Bacteroidota</taxon>
        <taxon>Flavobacteriia</taxon>
        <taxon>Flavobacteriales</taxon>
        <taxon>Flavobacteriaceae</taxon>
        <taxon>Aquimarina</taxon>
    </lineage>
</organism>
<evidence type="ECO:0000313" key="4">
    <source>
        <dbReference type="EMBL" id="MFD2591780.1"/>
    </source>
</evidence>
<comment type="caution">
    <text evidence="4">The sequence shown here is derived from an EMBL/GenBank/DDBJ whole genome shotgun (WGS) entry which is preliminary data.</text>
</comment>
<dbReference type="PROSITE" id="PS50930">
    <property type="entry name" value="HTH_LYTTR"/>
    <property type="match status" value="1"/>
</dbReference>
<evidence type="ECO:0000259" key="3">
    <source>
        <dbReference type="PROSITE" id="PS50930"/>
    </source>
</evidence>
<feature type="modified residue" description="4-aspartylphosphate" evidence="1">
    <location>
        <position position="52"/>
    </location>
</feature>
<dbReference type="SMART" id="SM00850">
    <property type="entry name" value="LytTR"/>
    <property type="match status" value="1"/>
</dbReference>
<dbReference type="InterPro" id="IPR011006">
    <property type="entry name" value="CheY-like_superfamily"/>
</dbReference>
<dbReference type="EMBL" id="JBHULX010000022">
    <property type="protein sequence ID" value="MFD2591780.1"/>
    <property type="molecule type" value="Genomic_DNA"/>
</dbReference>
<dbReference type="SUPFAM" id="SSF52172">
    <property type="entry name" value="CheY-like"/>
    <property type="match status" value="1"/>
</dbReference>
<evidence type="ECO:0000259" key="2">
    <source>
        <dbReference type="PROSITE" id="PS50110"/>
    </source>
</evidence>
<keyword evidence="1" id="KW-0597">Phosphoprotein</keyword>
<dbReference type="Pfam" id="PF00072">
    <property type="entry name" value="Response_reg"/>
    <property type="match status" value="1"/>
</dbReference>
<name>A0ABW5NBI2_9FLAO</name>
<dbReference type="Pfam" id="PF04397">
    <property type="entry name" value="LytTR"/>
    <property type="match status" value="1"/>
</dbReference>